<reference evidence="1 2" key="1">
    <citation type="submission" date="2019-03" db="EMBL/GenBank/DDBJ databases">
        <authorList>
            <person name="Ashton P.M."/>
            <person name="Dallman T."/>
            <person name="Nair S."/>
            <person name="De Pinna E."/>
            <person name="Peters T."/>
            <person name="Grant K."/>
        </authorList>
    </citation>
    <scope>NUCLEOTIDE SEQUENCE [LARGE SCALE GENOMIC DNA]</scope>
    <source>
        <strain evidence="1">RL15000271</strain>
    </source>
</reference>
<dbReference type="EMBL" id="AAARLF010000004">
    <property type="protein sequence ID" value="EAE2898181.1"/>
    <property type="molecule type" value="Genomic_DNA"/>
</dbReference>
<comment type="caution">
    <text evidence="1">The sequence shown here is derived from an EMBL/GenBank/DDBJ whole genome shotgun (WGS) entry which is preliminary data.</text>
</comment>
<evidence type="ECO:0000313" key="2">
    <source>
        <dbReference type="Proteomes" id="UP000401273"/>
    </source>
</evidence>
<proteinExistence type="predicted"/>
<accession>A0A457QIK7</accession>
<gene>
    <name evidence="1" type="ORF">E1W43_09515</name>
</gene>
<dbReference type="RefSeq" id="WP_031669539.1">
    <property type="nucleotide sequence ID" value="NZ_CADEHJ010000001.1"/>
</dbReference>
<protein>
    <submittedName>
        <fullName evidence="1">Uncharacterized protein</fullName>
    </submittedName>
</protein>
<dbReference type="AlphaFoldDB" id="A0A457QIK7"/>
<evidence type="ECO:0000313" key="1">
    <source>
        <dbReference type="EMBL" id="EAE2898181.1"/>
    </source>
</evidence>
<dbReference type="Proteomes" id="UP000401273">
    <property type="component" value="Unassembled WGS sequence"/>
</dbReference>
<sequence>MRKIHVGAGDLVHVKGYETLYYIDTINTHNIETSDAKWSEIELDLTGVNGEYNFAYIEDVELVCRAKYSSEYLRTGTLTTAMLNANKAAPSTREQQVNNIDELLDIALSAQKLYKSTGLSEFQAQEKAAYDLMKNLIEMSEGNGK</sequence>
<organism evidence="1 2">
    <name type="scientific">Listeria monocytogenes</name>
    <dbReference type="NCBI Taxonomy" id="1639"/>
    <lineage>
        <taxon>Bacteria</taxon>
        <taxon>Bacillati</taxon>
        <taxon>Bacillota</taxon>
        <taxon>Bacilli</taxon>
        <taxon>Bacillales</taxon>
        <taxon>Listeriaceae</taxon>
        <taxon>Listeria</taxon>
    </lineage>
</organism>
<name>A0A457QIK7_LISMN</name>